<evidence type="ECO:0000256" key="1">
    <source>
        <dbReference type="SAM" id="SignalP"/>
    </source>
</evidence>
<proteinExistence type="predicted"/>
<feature type="signal peptide" evidence="1">
    <location>
        <begin position="1"/>
        <end position="20"/>
    </location>
</feature>
<name>A0A2P2ND90_RHIMU</name>
<evidence type="ECO:0000313" key="2">
    <source>
        <dbReference type="EMBL" id="MBX40451.1"/>
    </source>
</evidence>
<dbReference type="AlphaFoldDB" id="A0A2P2ND90"/>
<sequence>MWKISVFSNFFSFLFVPFQAYVVVKTHIHCSRRYSDRCNQARQVSISERDI</sequence>
<keyword evidence="1" id="KW-0732">Signal</keyword>
<dbReference type="EMBL" id="GGEC01059967">
    <property type="protein sequence ID" value="MBX40451.1"/>
    <property type="molecule type" value="Transcribed_RNA"/>
</dbReference>
<feature type="chain" id="PRO_5015130205" evidence="1">
    <location>
        <begin position="21"/>
        <end position="51"/>
    </location>
</feature>
<reference evidence="2" key="1">
    <citation type="submission" date="2018-02" db="EMBL/GenBank/DDBJ databases">
        <title>Rhizophora mucronata_Transcriptome.</title>
        <authorList>
            <person name="Meera S.P."/>
            <person name="Sreeshan A."/>
            <person name="Augustine A."/>
        </authorList>
    </citation>
    <scope>NUCLEOTIDE SEQUENCE</scope>
    <source>
        <tissue evidence="2">Leaf</tissue>
    </source>
</reference>
<accession>A0A2P2ND90</accession>
<protein>
    <submittedName>
        <fullName evidence="2">Uncharacterized protein</fullName>
    </submittedName>
</protein>
<organism evidence="2">
    <name type="scientific">Rhizophora mucronata</name>
    <name type="common">Asiatic mangrove</name>
    <dbReference type="NCBI Taxonomy" id="61149"/>
    <lineage>
        <taxon>Eukaryota</taxon>
        <taxon>Viridiplantae</taxon>
        <taxon>Streptophyta</taxon>
        <taxon>Embryophyta</taxon>
        <taxon>Tracheophyta</taxon>
        <taxon>Spermatophyta</taxon>
        <taxon>Magnoliopsida</taxon>
        <taxon>eudicotyledons</taxon>
        <taxon>Gunneridae</taxon>
        <taxon>Pentapetalae</taxon>
        <taxon>rosids</taxon>
        <taxon>fabids</taxon>
        <taxon>Malpighiales</taxon>
        <taxon>Rhizophoraceae</taxon>
        <taxon>Rhizophora</taxon>
    </lineage>
</organism>